<dbReference type="InterPro" id="IPR036770">
    <property type="entry name" value="Ankyrin_rpt-contain_sf"/>
</dbReference>
<dbReference type="Gene3D" id="1.25.40.20">
    <property type="entry name" value="Ankyrin repeat-containing domain"/>
    <property type="match status" value="1"/>
</dbReference>
<dbReference type="Proteomes" id="UP000054342">
    <property type="component" value="Unassembled WGS sequence"/>
</dbReference>
<gene>
    <name evidence="4" type="ORF">PV05_03287</name>
</gene>
<keyword evidence="1" id="KW-0677">Repeat</keyword>
<name>A0A0D2EVJ9_9EURO</name>
<accession>A0A0D2EVJ9</accession>
<dbReference type="SUPFAM" id="SSF48403">
    <property type="entry name" value="Ankyrin repeat"/>
    <property type="match status" value="1"/>
</dbReference>
<evidence type="ECO:0000256" key="3">
    <source>
        <dbReference type="PROSITE-ProRule" id="PRU00023"/>
    </source>
</evidence>
<dbReference type="Pfam" id="PF00023">
    <property type="entry name" value="Ank"/>
    <property type="match status" value="1"/>
</dbReference>
<feature type="repeat" description="ANK" evidence="3">
    <location>
        <begin position="204"/>
        <end position="233"/>
    </location>
</feature>
<organism evidence="4 5">
    <name type="scientific">Exophiala xenobiotica</name>
    <dbReference type="NCBI Taxonomy" id="348802"/>
    <lineage>
        <taxon>Eukaryota</taxon>
        <taxon>Fungi</taxon>
        <taxon>Dikarya</taxon>
        <taxon>Ascomycota</taxon>
        <taxon>Pezizomycotina</taxon>
        <taxon>Eurotiomycetes</taxon>
        <taxon>Chaetothyriomycetidae</taxon>
        <taxon>Chaetothyriales</taxon>
        <taxon>Herpotrichiellaceae</taxon>
        <taxon>Exophiala</taxon>
    </lineage>
</organism>
<dbReference type="RefSeq" id="XP_013319374.1">
    <property type="nucleotide sequence ID" value="XM_013463920.1"/>
</dbReference>
<dbReference type="AlphaFoldDB" id="A0A0D2EVJ9"/>
<evidence type="ECO:0000313" key="4">
    <source>
        <dbReference type="EMBL" id="KIW58790.1"/>
    </source>
</evidence>
<dbReference type="HOGENOM" id="CLU_064330_1_0_1"/>
<evidence type="ECO:0000256" key="2">
    <source>
        <dbReference type="ARBA" id="ARBA00023043"/>
    </source>
</evidence>
<dbReference type="InterPro" id="IPR002110">
    <property type="entry name" value="Ankyrin_rpt"/>
</dbReference>
<dbReference type="PANTHER" id="PTHR24126">
    <property type="entry name" value="ANKYRIN REPEAT, PH AND SEC7 DOMAIN CONTAINING PROTEIN SECG-RELATED"/>
    <property type="match status" value="1"/>
</dbReference>
<dbReference type="STRING" id="348802.A0A0D2EVJ9"/>
<keyword evidence="5" id="KW-1185">Reference proteome</keyword>
<dbReference type="EMBL" id="KN847318">
    <property type="protein sequence ID" value="KIW58790.1"/>
    <property type="molecule type" value="Genomic_DNA"/>
</dbReference>
<dbReference type="OrthoDB" id="4120871at2759"/>
<dbReference type="PROSITE" id="PS50088">
    <property type="entry name" value="ANK_REPEAT"/>
    <property type="match status" value="2"/>
</dbReference>
<sequence>MSFSESSLANASAAGDLEEMQSLLSNAHNLSDRDKHEALRIAVENDDLTVVACLLANNIKPTTFDFARAVEQCSYPILELLLSSGFDINTPLREDYPPPSALALFDPELVQWLVAHGANPNARYKFDITPLSMAGKSASKEVIELLFKLGASTEYGQPLHCAVEKDRPDEIIMLLLKKGAPINGIMYEEHEFSYHHWKDFGLGTPLHEAARVGNERLVRLLQKYGANPGIRDTLGELPQLKNTTR</sequence>
<reference evidence="4 5" key="1">
    <citation type="submission" date="2015-01" db="EMBL/GenBank/DDBJ databases">
        <title>The Genome Sequence of Exophiala xenobiotica CBS118157.</title>
        <authorList>
            <consortium name="The Broad Institute Genomics Platform"/>
            <person name="Cuomo C."/>
            <person name="de Hoog S."/>
            <person name="Gorbushina A."/>
            <person name="Stielow B."/>
            <person name="Teixiera M."/>
            <person name="Abouelleil A."/>
            <person name="Chapman S.B."/>
            <person name="Priest M."/>
            <person name="Young S.K."/>
            <person name="Wortman J."/>
            <person name="Nusbaum C."/>
            <person name="Birren B."/>
        </authorList>
    </citation>
    <scope>NUCLEOTIDE SEQUENCE [LARGE SCALE GENOMIC DNA]</scope>
    <source>
        <strain evidence="4 5">CBS 118157</strain>
    </source>
</reference>
<evidence type="ECO:0000256" key="1">
    <source>
        <dbReference type="ARBA" id="ARBA00022737"/>
    </source>
</evidence>
<dbReference type="SMART" id="SM00248">
    <property type="entry name" value="ANK"/>
    <property type="match status" value="5"/>
</dbReference>
<keyword evidence="2 3" id="KW-0040">ANK repeat</keyword>
<dbReference type="Pfam" id="PF12796">
    <property type="entry name" value="Ank_2"/>
    <property type="match status" value="1"/>
</dbReference>
<feature type="repeat" description="ANK" evidence="3">
    <location>
        <begin position="154"/>
        <end position="183"/>
    </location>
</feature>
<dbReference type="PANTHER" id="PTHR24126:SF14">
    <property type="entry name" value="ANK_REP_REGION DOMAIN-CONTAINING PROTEIN"/>
    <property type="match status" value="1"/>
</dbReference>
<dbReference type="PROSITE" id="PS50297">
    <property type="entry name" value="ANK_REP_REGION"/>
    <property type="match status" value="1"/>
</dbReference>
<protein>
    <submittedName>
        <fullName evidence="4">Uncharacterized protein</fullName>
    </submittedName>
</protein>
<evidence type="ECO:0000313" key="5">
    <source>
        <dbReference type="Proteomes" id="UP000054342"/>
    </source>
</evidence>
<proteinExistence type="predicted"/>
<dbReference type="GeneID" id="25325195"/>